<dbReference type="EMBL" id="LJKE01000104">
    <property type="protein sequence ID" value="KZD55652.1"/>
    <property type="molecule type" value="Genomic_DNA"/>
</dbReference>
<accession>A0A164LC15</accession>
<dbReference type="RefSeq" id="WP_161940846.1">
    <property type="nucleotide sequence ID" value="NZ_LJKE01000104.1"/>
</dbReference>
<protein>
    <submittedName>
        <fullName evidence="1">Uncharacterized protein</fullName>
    </submittedName>
</protein>
<sequence length="57" mass="6483">MKESNVYPASVSNQITEEYYFVLVGQINNGTCSKKVGKVLRKNGSYEYITYHLISSM</sequence>
<organism evidence="1 2">
    <name type="scientific">Bacillus cereus</name>
    <dbReference type="NCBI Taxonomy" id="1396"/>
    <lineage>
        <taxon>Bacteria</taxon>
        <taxon>Bacillati</taxon>
        <taxon>Bacillota</taxon>
        <taxon>Bacilli</taxon>
        <taxon>Bacillales</taxon>
        <taxon>Bacillaceae</taxon>
        <taxon>Bacillus</taxon>
        <taxon>Bacillus cereus group</taxon>
    </lineage>
</organism>
<gene>
    <name evidence="1" type="ORF">B4088_5397</name>
</gene>
<proteinExistence type="predicted"/>
<dbReference type="Proteomes" id="UP000076482">
    <property type="component" value="Unassembled WGS sequence"/>
</dbReference>
<dbReference type="AlphaFoldDB" id="A0A164LC15"/>
<evidence type="ECO:0000313" key="1">
    <source>
        <dbReference type="EMBL" id="KZD55652.1"/>
    </source>
</evidence>
<dbReference type="PATRIC" id="fig|1396.535.peg.5961"/>
<name>A0A164LC15_BACCE</name>
<reference evidence="1 2" key="1">
    <citation type="submission" date="2015-09" db="EMBL/GenBank/DDBJ databases">
        <title>Bacillus cereus food isolates.</title>
        <authorList>
            <person name="Boekhorst J."/>
        </authorList>
    </citation>
    <scope>NUCLEOTIDE SEQUENCE [LARGE SCALE GENOMIC DNA]</scope>
    <source>
        <strain evidence="1 2">B4088</strain>
    </source>
</reference>
<evidence type="ECO:0000313" key="2">
    <source>
        <dbReference type="Proteomes" id="UP000076482"/>
    </source>
</evidence>
<comment type="caution">
    <text evidence="1">The sequence shown here is derived from an EMBL/GenBank/DDBJ whole genome shotgun (WGS) entry which is preliminary data.</text>
</comment>